<dbReference type="GO" id="GO:0006729">
    <property type="term" value="P:tetrahydrobiopterin biosynthetic process"/>
    <property type="evidence" value="ECO:0007669"/>
    <property type="project" value="InterPro"/>
</dbReference>
<dbReference type="SUPFAM" id="SSF55248">
    <property type="entry name" value="PCD-like"/>
    <property type="match status" value="1"/>
</dbReference>
<name>A0A8J2SCL1_9STRA</name>
<evidence type="ECO:0000313" key="6">
    <source>
        <dbReference type="EMBL" id="CAH0369103.1"/>
    </source>
</evidence>
<dbReference type="GO" id="GO:0004477">
    <property type="term" value="F:methenyltetrahydrofolate cyclohydrolase activity"/>
    <property type="evidence" value="ECO:0007669"/>
    <property type="project" value="TreeGrafter"/>
</dbReference>
<dbReference type="GO" id="GO:0004488">
    <property type="term" value="F:methylenetetrahydrofolate dehydrogenase (NADP+) activity"/>
    <property type="evidence" value="ECO:0007669"/>
    <property type="project" value="InterPro"/>
</dbReference>
<accession>A0A8J2SCL1</accession>
<dbReference type="GO" id="GO:0008124">
    <property type="term" value="F:4-alpha-hydroxytetrahydrobiopterin dehydratase activity"/>
    <property type="evidence" value="ECO:0007669"/>
    <property type="project" value="UniProtKB-EC"/>
</dbReference>
<dbReference type="InterPro" id="IPR001533">
    <property type="entry name" value="Pterin_deHydtase"/>
</dbReference>
<evidence type="ECO:0000259" key="4">
    <source>
        <dbReference type="Pfam" id="PF02882"/>
    </source>
</evidence>
<dbReference type="Gene3D" id="3.40.50.720">
    <property type="entry name" value="NAD(P)-binding Rossmann-like Domain"/>
    <property type="match status" value="1"/>
</dbReference>
<dbReference type="AlphaFoldDB" id="A0A8J2SCL1"/>
<dbReference type="InterPro" id="IPR000672">
    <property type="entry name" value="THF_DH/CycHdrlase"/>
</dbReference>
<comment type="similarity">
    <text evidence="2">Belongs to the pterin-4-alpha-carbinolamine dehydratase family.</text>
</comment>
<dbReference type="Gene3D" id="3.30.1360.20">
    <property type="entry name" value="Transcriptional coactivator/pterin dehydratase"/>
    <property type="match status" value="1"/>
</dbReference>
<evidence type="ECO:0000256" key="2">
    <source>
        <dbReference type="ARBA" id="ARBA00006472"/>
    </source>
</evidence>
<feature type="domain" description="SsuA/THI5-like" evidence="5">
    <location>
        <begin position="15"/>
        <end position="106"/>
    </location>
</feature>
<dbReference type="InterPro" id="IPR020631">
    <property type="entry name" value="THF_DH/CycHdrlase_NAD-bd_dom"/>
</dbReference>
<organism evidence="6 7">
    <name type="scientific">Pelagomonas calceolata</name>
    <dbReference type="NCBI Taxonomy" id="35677"/>
    <lineage>
        <taxon>Eukaryota</taxon>
        <taxon>Sar</taxon>
        <taxon>Stramenopiles</taxon>
        <taxon>Ochrophyta</taxon>
        <taxon>Pelagophyceae</taxon>
        <taxon>Pelagomonadales</taxon>
        <taxon>Pelagomonadaceae</taxon>
        <taxon>Pelagomonas</taxon>
    </lineage>
</organism>
<evidence type="ECO:0000259" key="5">
    <source>
        <dbReference type="Pfam" id="PF09084"/>
    </source>
</evidence>
<dbReference type="PRINTS" id="PR00085">
    <property type="entry name" value="THFDHDRGNASE"/>
</dbReference>
<evidence type="ECO:0000256" key="3">
    <source>
        <dbReference type="ARBA" id="ARBA00023239"/>
    </source>
</evidence>
<dbReference type="PANTHER" id="PTHR48099">
    <property type="entry name" value="C-1-TETRAHYDROFOLATE SYNTHASE, CYTOPLASMIC-RELATED"/>
    <property type="match status" value="1"/>
</dbReference>
<comment type="catalytic activity">
    <reaction evidence="1">
        <text>(4aS,6R)-4a-hydroxy-L-erythro-5,6,7,8-tetrahydrobiopterin = (6R)-L-erythro-6,7-dihydrobiopterin + H2O</text>
        <dbReference type="Rhea" id="RHEA:11920"/>
        <dbReference type="ChEBI" id="CHEBI:15377"/>
        <dbReference type="ChEBI" id="CHEBI:15642"/>
        <dbReference type="ChEBI" id="CHEBI:43120"/>
        <dbReference type="EC" id="4.2.1.96"/>
    </reaction>
</comment>
<dbReference type="SUPFAM" id="SSF51735">
    <property type="entry name" value="NAD(P)-binding Rossmann-fold domains"/>
    <property type="match status" value="1"/>
</dbReference>
<keyword evidence="7" id="KW-1185">Reference proteome</keyword>
<dbReference type="Pfam" id="PF02882">
    <property type="entry name" value="THF_DHG_CYH_C"/>
    <property type="match status" value="1"/>
</dbReference>
<feature type="domain" description="Tetrahydrofolate dehydrogenase/cyclohydrolase NAD(P)-binding" evidence="4">
    <location>
        <begin position="469"/>
        <end position="598"/>
    </location>
</feature>
<dbReference type="PANTHER" id="PTHR48099:SF5">
    <property type="entry name" value="C-1-TETRAHYDROFOLATE SYNTHASE, CYTOPLASMIC"/>
    <property type="match status" value="1"/>
</dbReference>
<evidence type="ECO:0000256" key="1">
    <source>
        <dbReference type="ARBA" id="ARBA00001554"/>
    </source>
</evidence>
<gene>
    <name evidence="6" type="ORF">PECAL_2P22110</name>
</gene>
<dbReference type="GO" id="GO:0005829">
    <property type="term" value="C:cytosol"/>
    <property type="evidence" value="ECO:0007669"/>
    <property type="project" value="TreeGrafter"/>
</dbReference>
<proteinExistence type="inferred from homology"/>
<evidence type="ECO:0000313" key="7">
    <source>
        <dbReference type="Proteomes" id="UP000789595"/>
    </source>
</evidence>
<dbReference type="Gene3D" id="3.40.190.10">
    <property type="entry name" value="Periplasmic binding protein-like II"/>
    <property type="match status" value="2"/>
</dbReference>
<dbReference type="OrthoDB" id="5126881at2759"/>
<dbReference type="GO" id="GO:0035999">
    <property type="term" value="P:tetrahydrofolate interconversion"/>
    <property type="evidence" value="ECO:0007669"/>
    <property type="project" value="TreeGrafter"/>
</dbReference>
<reference evidence="6" key="1">
    <citation type="submission" date="2021-11" db="EMBL/GenBank/DDBJ databases">
        <authorList>
            <consortium name="Genoscope - CEA"/>
            <person name="William W."/>
        </authorList>
    </citation>
    <scope>NUCLEOTIDE SEQUENCE</scope>
</reference>
<evidence type="ECO:0008006" key="8">
    <source>
        <dbReference type="Google" id="ProtNLM"/>
    </source>
</evidence>
<sequence length="697" mass="71785">MRKVILQLDYYLGGQFAGLATGLARGMFASRGLDVSLVAPCTPGNEGAAVVAHQRQMSQMKDATVVVGVCEQNSLAADAPLVAFGAMFDRSPLAVARRRGQPLRRVAAHVDSLKLMEAALDGYAGGVRGVAVQEVSRVDEAHRKALLVGGEVDGIQCYHTTEPLSWFDSTSAMDVLPVCATAPGGIGSLDLGYSQALFATKGADPAVLGAFLDGLFEGWRAASADPIRAGEEIAALPADDNDTALFGAAGRDALFHGAVAARCAPAALRQAAVGGRIDGNRWASVDAELERVLGKAPVDVIAVGADEPETVPVGHIVARALRADARLRARRVQKMTGRAPSVAIVRAGDPEAAAGGEDRAAIATNETTGAVESWFAKEALLTGDGIDVEIVALAEDASAATIAAAARAAEARADAVLVERGPDAAPAVDSDVDSVRDPLMVEATLRTLAAAELTTGASYDDASYLDDVANLNFAGKAVTVLGRSPHLGAPLARTLADLDATVTVCHSSTPEDLRHRTLAEADYVFAAAGCPGLVQPGDVGADTVVVNVGTTYDAATGSLLADVDPNVSAKIVTPTPHGCGPVCAATLVRRVVGAAERRVTALGHLPDTWRFTGNALRRDVTLASFSKASELIQSVARLCDALDHHPTITINEAKVCERVGGCGVAIEFTTFSAGGTVTARDYGAAAEVEDLIAEATS</sequence>
<dbReference type="Pfam" id="PF09084">
    <property type="entry name" value="NMT1"/>
    <property type="match status" value="1"/>
</dbReference>
<dbReference type="InterPro" id="IPR015168">
    <property type="entry name" value="SsuA/THI5"/>
</dbReference>
<dbReference type="Pfam" id="PF01329">
    <property type="entry name" value="Pterin_4a"/>
    <property type="match status" value="1"/>
</dbReference>
<dbReference type="InterPro" id="IPR036291">
    <property type="entry name" value="NAD(P)-bd_dom_sf"/>
</dbReference>
<dbReference type="Gene3D" id="3.40.50.10860">
    <property type="entry name" value="Leucine Dehydrogenase, chain A, domain 1"/>
    <property type="match status" value="1"/>
</dbReference>
<protein>
    <recommendedName>
        <fullName evidence="8">4a-hydroxytetrahydrobiopterin dehydratase</fullName>
    </recommendedName>
</protein>
<comment type="caution">
    <text evidence="6">The sequence shown here is derived from an EMBL/GenBank/DDBJ whole genome shotgun (WGS) entry which is preliminary data.</text>
</comment>
<dbReference type="Proteomes" id="UP000789595">
    <property type="component" value="Unassembled WGS sequence"/>
</dbReference>
<dbReference type="EMBL" id="CAKKNE010000002">
    <property type="protein sequence ID" value="CAH0369103.1"/>
    <property type="molecule type" value="Genomic_DNA"/>
</dbReference>
<dbReference type="InterPro" id="IPR036428">
    <property type="entry name" value="PCD_sf"/>
</dbReference>
<keyword evidence="3" id="KW-0456">Lyase</keyword>